<dbReference type="GO" id="GO:0016020">
    <property type="term" value="C:membrane"/>
    <property type="evidence" value="ECO:0007669"/>
    <property type="project" value="UniProtKB-SubCell"/>
</dbReference>
<evidence type="ECO:0000256" key="3">
    <source>
        <dbReference type="ARBA" id="ARBA00022989"/>
    </source>
</evidence>
<dbReference type="Pfam" id="PF13515">
    <property type="entry name" value="FUSC_2"/>
    <property type="match status" value="1"/>
</dbReference>
<keyword evidence="2 5" id="KW-0812">Transmembrane</keyword>
<evidence type="ECO:0000256" key="1">
    <source>
        <dbReference type="ARBA" id="ARBA00004141"/>
    </source>
</evidence>
<evidence type="ECO:0000256" key="2">
    <source>
        <dbReference type="ARBA" id="ARBA00022692"/>
    </source>
</evidence>
<evidence type="ECO:0000256" key="5">
    <source>
        <dbReference type="SAM" id="Phobius"/>
    </source>
</evidence>
<dbReference type="AlphaFoldDB" id="A0A849A7R6"/>
<protein>
    <recommendedName>
        <fullName evidence="6">Integral membrane bound transporter domain-containing protein</fullName>
    </recommendedName>
</protein>
<evidence type="ECO:0000256" key="4">
    <source>
        <dbReference type="ARBA" id="ARBA00023136"/>
    </source>
</evidence>
<keyword evidence="8" id="KW-1185">Reference proteome</keyword>
<dbReference type="RefSeq" id="WP_171200719.1">
    <property type="nucleotide sequence ID" value="NZ_JABEND010000009.1"/>
</dbReference>
<feature type="transmembrane region" description="Helical" evidence="5">
    <location>
        <begin position="147"/>
        <end position="165"/>
    </location>
</feature>
<feature type="transmembrane region" description="Helical" evidence="5">
    <location>
        <begin position="462"/>
        <end position="481"/>
    </location>
</feature>
<feature type="transmembrane region" description="Helical" evidence="5">
    <location>
        <begin position="538"/>
        <end position="558"/>
    </location>
</feature>
<reference evidence="7 8" key="1">
    <citation type="submission" date="2020-05" db="EMBL/GenBank/DDBJ databases">
        <title>Nakamurella sp. DB0629 isolated from air conditioner.</title>
        <authorList>
            <person name="Kim D.H."/>
            <person name="Kim D.-U."/>
        </authorList>
    </citation>
    <scope>NUCLEOTIDE SEQUENCE [LARGE SCALE GENOMIC DNA]</scope>
    <source>
        <strain evidence="7 8">DB0629</strain>
    </source>
</reference>
<comment type="caution">
    <text evidence="7">The sequence shown here is derived from an EMBL/GenBank/DDBJ whole genome shotgun (WGS) entry which is preliminary data.</text>
</comment>
<dbReference type="InterPro" id="IPR049453">
    <property type="entry name" value="Memb_transporter_dom"/>
</dbReference>
<name>A0A849A7R6_9ACTN</name>
<feature type="transmembrane region" description="Helical" evidence="5">
    <location>
        <begin position="99"/>
        <end position="118"/>
    </location>
</feature>
<feature type="transmembrane region" description="Helical" evidence="5">
    <location>
        <begin position="509"/>
        <end position="526"/>
    </location>
</feature>
<keyword evidence="3 5" id="KW-1133">Transmembrane helix</keyword>
<feature type="transmembrane region" description="Helical" evidence="5">
    <location>
        <begin position="438"/>
        <end position="455"/>
    </location>
</feature>
<evidence type="ECO:0000313" key="8">
    <source>
        <dbReference type="Proteomes" id="UP000562984"/>
    </source>
</evidence>
<feature type="transmembrane region" description="Helical" evidence="5">
    <location>
        <begin position="415"/>
        <end position="432"/>
    </location>
</feature>
<evidence type="ECO:0000313" key="7">
    <source>
        <dbReference type="EMBL" id="NNG37024.1"/>
    </source>
</evidence>
<feature type="domain" description="Integral membrane bound transporter" evidence="6">
    <location>
        <begin position="424"/>
        <end position="551"/>
    </location>
</feature>
<dbReference type="Proteomes" id="UP000562984">
    <property type="component" value="Unassembled WGS sequence"/>
</dbReference>
<gene>
    <name evidence="7" type="ORF">HKD39_15165</name>
</gene>
<dbReference type="EMBL" id="JABEND010000009">
    <property type="protein sequence ID" value="NNG37024.1"/>
    <property type="molecule type" value="Genomic_DNA"/>
</dbReference>
<organism evidence="7 8">
    <name type="scientific">Nakamurella aerolata</name>
    <dbReference type="NCBI Taxonomy" id="1656892"/>
    <lineage>
        <taxon>Bacteria</taxon>
        <taxon>Bacillati</taxon>
        <taxon>Actinomycetota</taxon>
        <taxon>Actinomycetes</taxon>
        <taxon>Nakamurellales</taxon>
        <taxon>Nakamurellaceae</taxon>
        <taxon>Nakamurella</taxon>
    </lineage>
</organism>
<feature type="transmembrane region" description="Helical" evidence="5">
    <location>
        <begin position="124"/>
        <end position="140"/>
    </location>
</feature>
<accession>A0A849A7R6</accession>
<evidence type="ECO:0000259" key="6">
    <source>
        <dbReference type="Pfam" id="PF13515"/>
    </source>
</evidence>
<feature type="transmembrane region" description="Helical" evidence="5">
    <location>
        <begin position="171"/>
        <end position="194"/>
    </location>
</feature>
<keyword evidence="4 5" id="KW-0472">Membrane</keyword>
<comment type="subcellular location">
    <subcellularLocation>
        <location evidence="1">Membrane</location>
        <topology evidence="1">Multi-pass membrane protein</topology>
    </subcellularLocation>
</comment>
<sequence>MSLPVSPGAQWRREMLRRGRTRVQVERRDLKDRIGAADPGGVRLHMAFRVVVAIAAALALERLWSAVTGIGAAPVMLLGAVVAMLTASGIRENTRQRTFNAAWPVLPAAVLGGGAATLTSGVKWLTLVLFVVVSFVAVWIRRFGPAWLTYGMVGWQSYFFILFLGPPIHQFPIIIGALALSAVSTTLLLCTVLYQDPAKRLRRTIAAYRARARAVISAALDVLAEPDDRAPVKVLRTQLVQLSEIVLLLDGQLSEDRVLPPDVSPWALRRWVVDVEIGMDELVSAVLNYTEIAHQQPFTLTRRVREVLQAVGWADSDRAAALALQLADDPDAPAPARQLGRGADFLIDTVARWTSGELLQPATGEAKAALSEFESVLALRAGRLPGTAPLAEKAVKDADAPAWSPARLRLTTRQAVQASVAAALAIWIGHLISPQRYYWAVIAAFIAFTGTATASDTVRRSLGRVVGTTLGLLAAVGLSGLTAGHTPWTYVVLLISLGLAWYLFPISYGAMIFFLTVALGQLYGLLHEFTDQVLELRLAETVAGALIGAVVGLLVLPASAMRTLRVARVELLGHLADLLDSCRDLVLRGGGIPPVADRRAVTAQVVQLDADARQLVQAVQSLVTGRFFSSDRSGMRHRVAVLGSAAAAARAVASLVNRGYPRGTETDIDRPAYAAAMRELATESHRLASVPELENATAPEQQDIAARVGELLDPAVRGPARTAPLRHQLKRLADSLSLLTPRGRP</sequence>
<feature type="transmembrane region" description="Helical" evidence="5">
    <location>
        <begin position="66"/>
        <end position="87"/>
    </location>
</feature>
<proteinExistence type="predicted"/>